<dbReference type="PANTHER" id="PTHR12304:SF4">
    <property type="entry name" value="URIDINE NUCLEOSIDASE"/>
    <property type="match status" value="1"/>
</dbReference>
<dbReference type="InterPro" id="IPR036452">
    <property type="entry name" value="Ribo_hydro-like"/>
</dbReference>
<reference evidence="4 5" key="1">
    <citation type="submission" date="2020-08" db="EMBL/GenBank/DDBJ databases">
        <title>Genomic Encyclopedia of Type Strains, Phase IV (KMG-IV): sequencing the most valuable type-strain genomes for metagenomic binning, comparative biology and taxonomic classification.</title>
        <authorList>
            <person name="Goeker M."/>
        </authorList>
    </citation>
    <scope>NUCLEOTIDE SEQUENCE [LARGE SCALE GENOMIC DNA]</scope>
    <source>
        <strain evidence="4 5">DSM 17245</strain>
    </source>
</reference>
<dbReference type="InterPro" id="IPR001910">
    <property type="entry name" value="Inosine/uridine_hydrolase_dom"/>
</dbReference>
<dbReference type="EC" id="3.2.2.8" evidence="4"/>
<dbReference type="GO" id="GO:0008477">
    <property type="term" value="F:purine nucleosidase activity"/>
    <property type="evidence" value="ECO:0007669"/>
    <property type="project" value="TreeGrafter"/>
</dbReference>
<organism evidence="4 5">
    <name type="scientific">Oribacterium sinus</name>
    <dbReference type="NCBI Taxonomy" id="237576"/>
    <lineage>
        <taxon>Bacteria</taxon>
        <taxon>Bacillati</taxon>
        <taxon>Bacillota</taxon>
        <taxon>Clostridia</taxon>
        <taxon>Lachnospirales</taxon>
        <taxon>Lachnospiraceae</taxon>
        <taxon>Oribacterium</taxon>
    </lineage>
</organism>
<sequence length="310" mass="34101">MNKRKIILDCDPGHDDAVAIILAAKNPNLELLGITVVAGNQTLENTQRNALRLVQHLDLNIPVYAGCGQPMVRDKVIAGDIHGETGLDGPVFEELNREIEADHAVNYIIKTLMNSPEKITMVTTGPMTNLGMALRMESKILDKIQEIVFMGGSYANGNVTPAAEFNILADAEAAHVCISSGLPITMVGLDVTRKALCYPEIVERMRKVGNKASDLFTDLMAFFCKTQKEVYGWEGGPLHDPITIAYLIDSTVLTTKPMNVTVDTSSSQSYGRTNCDFFGYMKKEPNVNVGIDIDVEKFWDIVEDGLKLYD</sequence>
<evidence type="ECO:0000313" key="5">
    <source>
        <dbReference type="Proteomes" id="UP000522163"/>
    </source>
</evidence>
<name>A0A7W9W1H4_9FIRM</name>
<gene>
    <name evidence="4" type="ORF">HNQ46_000421</name>
</gene>
<dbReference type="EMBL" id="JACHHH010000002">
    <property type="protein sequence ID" value="MBB6040458.1"/>
    <property type="molecule type" value="Genomic_DNA"/>
</dbReference>
<keyword evidence="2 4" id="KW-0326">Glycosidase</keyword>
<dbReference type="Proteomes" id="UP000522163">
    <property type="component" value="Unassembled WGS sequence"/>
</dbReference>
<feature type="domain" description="Inosine/uridine-preferring nucleoside hydrolase" evidence="3">
    <location>
        <begin position="6"/>
        <end position="300"/>
    </location>
</feature>
<dbReference type="InterPro" id="IPR015910">
    <property type="entry name" value="I/U_nuclsd_hydro_CS"/>
</dbReference>
<dbReference type="GO" id="GO:0006152">
    <property type="term" value="P:purine nucleoside catabolic process"/>
    <property type="evidence" value="ECO:0007669"/>
    <property type="project" value="TreeGrafter"/>
</dbReference>
<keyword evidence="1 4" id="KW-0378">Hydrolase</keyword>
<dbReference type="GO" id="GO:0005829">
    <property type="term" value="C:cytosol"/>
    <property type="evidence" value="ECO:0007669"/>
    <property type="project" value="TreeGrafter"/>
</dbReference>
<evidence type="ECO:0000256" key="2">
    <source>
        <dbReference type="ARBA" id="ARBA00023295"/>
    </source>
</evidence>
<dbReference type="PANTHER" id="PTHR12304">
    <property type="entry name" value="INOSINE-URIDINE PREFERRING NUCLEOSIDE HYDROLASE"/>
    <property type="match status" value="1"/>
</dbReference>
<protein>
    <submittedName>
        <fullName evidence="4">Ribosylpyrimidine nucleosidase</fullName>
        <ecNumber evidence="4">3.2.2.8</ecNumber>
    </submittedName>
</protein>
<dbReference type="PROSITE" id="PS01247">
    <property type="entry name" value="IUNH"/>
    <property type="match status" value="1"/>
</dbReference>
<dbReference type="GeneID" id="85013986"/>
<dbReference type="Gene3D" id="3.90.245.10">
    <property type="entry name" value="Ribonucleoside hydrolase-like"/>
    <property type="match status" value="1"/>
</dbReference>
<dbReference type="CDD" id="cd02651">
    <property type="entry name" value="nuc_hydro_IU_UC_XIUA"/>
    <property type="match status" value="1"/>
</dbReference>
<dbReference type="InterPro" id="IPR023186">
    <property type="entry name" value="IUNH"/>
</dbReference>
<dbReference type="GO" id="GO:0045437">
    <property type="term" value="F:uridine nucleosidase activity"/>
    <property type="evidence" value="ECO:0007669"/>
    <property type="project" value="UniProtKB-ARBA"/>
</dbReference>
<dbReference type="AlphaFoldDB" id="A0A7W9W1H4"/>
<dbReference type="Pfam" id="PF01156">
    <property type="entry name" value="IU_nuc_hydro"/>
    <property type="match status" value="1"/>
</dbReference>
<dbReference type="RefSeq" id="WP_183682357.1">
    <property type="nucleotide sequence ID" value="NZ_JACHHH010000002.1"/>
</dbReference>
<evidence type="ECO:0000313" key="4">
    <source>
        <dbReference type="EMBL" id="MBB6040458.1"/>
    </source>
</evidence>
<proteinExistence type="predicted"/>
<accession>A0A7W9W1H4</accession>
<evidence type="ECO:0000256" key="1">
    <source>
        <dbReference type="ARBA" id="ARBA00022801"/>
    </source>
</evidence>
<dbReference type="SUPFAM" id="SSF53590">
    <property type="entry name" value="Nucleoside hydrolase"/>
    <property type="match status" value="1"/>
</dbReference>
<evidence type="ECO:0000259" key="3">
    <source>
        <dbReference type="Pfam" id="PF01156"/>
    </source>
</evidence>
<comment type="caution">
    <text evidence="4">The sequence shown here is derived from an EMBL/GenBank/DDBJ whole genome shotgun (WGS) entry which is preliminary data.</text>
</comment>